<evidence type="ECO:0000313" key="2">
    <source>
        <dbReference type="Proteomes" id="UP000245702"/>
    </source>
</evidence>
<gene>
    <name evidence="1" type="ORF">SSPH_00924</name>
</gene>
<sequence length="57" mass="6482">MCSVSKRYRVIFSERTGEMLVQHVRFVAQVSSQAADKLRLGIIESAKFLQKFPEHGA</sequence>
<keyword evidence="2" id="KW-1185">Reference proteome</keyword>
<evidence type="ECO:0008006" key="3">
    <source>
        <dbReference type="Google" id="ProtNLM"/>
    </source>
</evidence>
<evidence type="ECO:0000313" key="1">
    <source>
        <dbReference type="EMBL" id="CVK18287.1"/>
    </source>
</evidence>
<comment type="caution">
    <text evidence="1">The sequence shown here is derived from an EMBL/GenBank/DDBJ whole genome shotgun (WGS) entry which is preliminary data.</text>
</comment>
<name>A0ABM9VZG0_9FIRM</name>
<accession>A0ABM9VZG0</accession>
<organism evidence="1 2">
    <name type="scientific">Sporomusa sphaeroides DSM 2875</name>
    <dbReference type="NCBI Taxonomy" id="1337886"/>
    <lineage>
        <taxon>Bacteria</taxon>
        <taxon>Bacillati</taxon>
        <taxon>Bacillota</taxon>
        <taxon>Negativicutes</taxon>
        <taxon>Selenomonadales</taxon>
        <taxon>Sporomusaceae</taxon>
        <taxon>Sporomusa</taxon>
    </lineage>
</organism>
<dbReference type="Proteomes" id="UP000245702">
    <property type="component" value="Unassembled WGS sequence"/>
</dbReference>
<dbReference type="EMBL" id="FCOW01000003">
    <property type="protein sequence ID" value="CVK18287.1"/>
    <property type="molecule type" value="Genomic_DNA"/>
</dbReference>
<proteinExistence type="predicted"/>
<reference evidence="1 2" key="1">
    <citation type="submission" date="2016-01" db="EMBL/GenBank/DDBJ databases">
        <authorList>
            <person name="Brown R."/>
        </authorList>
    </citation>
    <scope>NUCLEOTIDE SEQUENCE [LARGE SCALE GENOMIC DNA]</scope>
    <source>
        <strain evidence="1">Sporomusa sphaeroides DSM 2875</strain>
    </source>
</reference>
<protein>
    <recommendedName>
        <fullName evidence="3">Plasmid stabilization system protein</fullName>
    </recommendedName>
</protein>